<dbReference type="GO" id="GO:0055085">
    <property type="term" value="P:transmembrane transport"/>
    <property type="evidence" value="ECO:0007669"/>
    <property type="project" value="InterPro"/>
</dbReference>
<keyword evidence="3" id="KW-1185">Reference proteome</keyword>
<dbReference type="InterPro" id="IPR038404">
    <property type="entry name" value="TRAP_DctP_sf"/>
</dbReference>
<dbReference type="Proteomes" id="UP000184603">
    <property type="component" value="Unassembled WGS sequence"/>
</dbReference>
<evidence type="ECO:0000313" key="2">
    <source>
        <dbReference type="EMBL" id="SHO44145.1"/>
    </source>
</evidence>
<proteinExistence type="predicted"/>
<dbReference type="CDD" id="cd13665">
    <property type="entry name" value="PBP2_TRAP_Dctp3_4"/>
    <property type="match status" value="1"/>
</dbReference>
<dbReference type="PANTHER" id="PTHR33376">
    <property type="match status" value="1"/>
</dbReference>
<evidence type="ECO:0000313" key="3">
    <source>
        <dbReference type="Proteomes" id="UP000184603"/>
    </source>
</evidence>
<dbReference type="Gene3D" id="3.40.190.170">
    <property type="entry name" value="Bacterial extracellular solute-binding protein, family 7"/>
    <property type="match status" value="1"/>
</dbReference>
<dbReference type="NCBIfam" id="NF037995">
    <property type="entry name" value="TRAP_S1"/>
    <property type="match status" value="1"/>
</dbReference>
<accession>A0A1M7XYQ9</accession>
<keyword evidence="1" id="KW-0732">Signal</keyword>
<gene>
    <name evidence="2" type="ORF">SAMN02745220_00667</name>
</gene>
<dbReference type="STRING" id="1121416.SAMN02745220_00667"/>
<name>A0A1M7XYQ9_9BACT</name>
<dbReference type="Pfam" id="PF03480">
    <property type="entry name" value="DctP"/>
    <property type="match status" value="1"/>
</dbReference>
<dbReference type="EMBL" id="FRFE01000002">
    <property type="protein sequence ID" value="SHO44145.1"/>
    <property type="molecule type" value="Genomic_DNA"/>
</dbReference>
<protein>
    <submittedName>
        <fullName evidence="2">TRAP-type C4-dicarboxylate transport system, substrate-binding protein</fullName>
    </submittedName>
</protein>
<dbReference type="PANTHER" id="PTHR33376:SF15">
    <property type="entry name" value="BLL6794 PROTEIN"/>
    <property type="match status" value="1"/>
</dbReference>
<evidence type="ECO:0000256" key="1">
    <source>
        <dbReference type="ARBA" id="ARBA00022729"/>
    </source>
</evidence>
<organism evidence="2 3">
    <name type="scientific">Desulfopila aestuarii DSM 18488</name>
    <dbReference type="NCBI Taxonomy" id="1121416"/>
    <lineage>
        <taxon>Bacteria</taxon>
        <taxon>Pseudomonadati</taxon>
        <taxon>Thermodesulfobacteriota</taxon>
        <taxon>Desulfobulbia</taxon>
        <taxon>Desulfobulbales</taxon>
        <taxon>Desulfocapsaceae</taxon>
        <taxon>Desulfopila</taxon>
    </lineage>
</organism>
<dbReference type="RefSeq" id="WP_073612021.1">
    <property type="nucleotide sequence ID" value="NZ_FRFE01000002.1"/>
</dbReference>
<dbReference type="InterPro" id="IPR018389">
    <property type="entry name" value="DctP_fam"/>
</dbReference>
<sequence>MKRILYSGSFVLAIWSLLLIIPSGSTAKDVTLKYATFFPPTHSQSQLAEAWCKAVEEKTEGRVKFEYYPGGSLLNGKQIYDGVVDDIADVGFSVLAYTAGRFPVTAALDLPLGYPSGVVATKVANDVYNTLKPSEFDDVHLLYLHAHGPGFINTRDKEAKKLEDLQGLRIRSTGMSAGMVKSLGGTPVAQSMGEAYESLQKGVVDGSAHPMEANLGWKLGEVIKYTTRAYSVAYTTTFFVAINKDKWGSLDPKDQEIITAINKEWLVKHGEAWDESDKVAMDDFLKKGNTTIDLSEEESARWAAAVTPYIDEYAAEISKKGIDGKNVIETIKASLKANK</sequence>
<dbReference type="OrthoDB" id="8912194at2"/>
<reference evidence="2 3" key="1">
    <citation type="submission" date="2016-12" db="EMBL/GenBank/DDBJ databases">
        <authorList>
            <person name="Song W.-J."/>
            <person name="Kurnit D.M."/>
        </authorList>
    </citation>
    <scope>NUCLEOTIDE SEQUENCE [LARGE SCALE GENOMIC DNA]</scope>
    <source>
        <strain evidence="2 3">DSM 18488</strain>
    </source>
</reference>
<dbReference type="AlphaFoldDB" id="A0A1M7XYQ9"/>